<dbReference type="InterPro" id="IPR000477">
    <property type="entry name" value="RT_dom"/>
</dbReference>
<dbReference type="Pfam" id="PF00078">
    <property type="entry name" value="RVT_1"/>
    <property type="match status" value="1"/>
</dbReference>
<dbReference type="InterPro" id="IPR043502">
    <property type="entry name" value="DNA/RNA_pol_sf"/>
</dbReference>
<feature type="region of interest" description="Disordered" evidence="1">
    <location>
        <begin position="444"/>
        <end position="506"/>
    </location>
</feature>
<dbReference type="InterPro" id="IPR043128">
    <property type="entry name" value="Rev_trsase/Diguanyl_cyclase"/>
</dbReference>
<dbReference type="AlphaFoldDB" id="A0A388LKV8"/>
<dbReference type="PANTHER" id="PTHR24559:SF444">
    <property type="entry name" value="REVERSE TRANSCRIPTASE DOMAIN-CONTAINING PROTEIN"/>
    <property type="match status" value="1"/>
</dbReference>
<feature type="region of interest" description="Disordered" evidence="1">
    <location>
        <begin position="697"/>
        <end position="795"/>
    </location>
</feature>
<organism evidence="3 4">
    <name type="scientific">Chara braunii</name>
    <name type="common">Braun's stonewort</name>
    <dbReference type="NCBI Taxonomy" id="69332"/>
    <lineage>
        <taxon>Eukaryota</taxon>
        <taxon>Viridiplantae</taxon>
        <taxon>Streptophyta</taxon>
        <taxon>Charophyceae</taxon>
        <taxon>Charales</taxon>
        <taxon>Characeae</taxon>
        <taxon>Chara</taxon>
    </lineage>
</organism>
<dbReference type="Proteomes" id="UP000265515">
    <property type="component" value="Unassembled WGS sequence"/>
</dbReference>
<feature type="compositionally biased region" description="Gly residues" evidence="1">
    <location>
        <begin position="747"/>
        <end position="756"/>
    </location>
</feature>
<dbReference type="SUPFAM" id="SSF56672">
    <property type="entry name" value="DNA/RNA polymerases"/>
    <property type="match status" value="1"/>
</dbReference>
<comment type="caution">
    <text evidence="3">The sequence shown here is derived from an EMBL/GenBank/DDBJ whole genome shotgun (WGS) entry which is preliminary data.</text>
</comment>
<dbReference type="Gene3D" id="3.30.70.270">
    <property type="match status" value="1"/>
</dbReference>
<dbReference type="PANTHER" id="PTHR24559">
    <property type="entry name" value="TRANSPOSON TY3-I GAG-POL POLYPROTEIN"/>
    <property type="match status" value="1"/>
</dbReference>
<dbReference type="CDD" id="cd01647">
    <property type="entry name" value="RT_LTR"/>
    <property type="match status" value="1"/>
</dbReference>
<dbReference type="Gene3D" id="3.10.10.10">
    <property type="entry name" value="HIV Type 1 Reverse Transcriptase, subunit A, domain 1"/>
    <property type="match status" value="1"/>
</dbReference>
<feature type="compositionally biased region" description="Low complexity" evidence="1">
    <location>
        <begin position="490"/>
        <end position="501"/>
    </location>
</feature>
<sequence>MDAILKFLTELRKGLKVVDAFTREPAELAVERTYLDLAAQRLKRPWDQARRNGFLESPLGGQLSRNIDAALRQAELLSSQSNLGNPVVRLLYLWWKESCPAADRQRKAIAATHTLIEQRKEELALCFATLYHTFRENKEKVDTWLAQMKQQQEEQAQILSDEDDRVDYLMKTVSQFFGEMCEEFGGTVEVKIREEGEDSWHPREVYLRVPNFQPIQLEMTWTGQFYFYIFESRQAWQGKTDSRIVRLEYPRSGSDNNFAPRKAAGGIATRRTVARLCRESTHQLRELCQNSGGVLEAGNQQLGYGKDAMVQKKVVTTIQQKGKELVVKEVIQEEWEEEEPVPQHLLKTQRKQHNLTQGGQGSRKGQAPQALAVASPSTAASSSSAGPSQAAVTPYGQWSWPVFNTFVPWGGPIPSGQMVPYARPQAGMPLPSYPAAQAQPVVPPPWPASCSQGSMAGGGNQGQGNQGNGGKGGGRGRGRNGGGRGGQWDNQGYQGQKNQQGQGYGRPRFDWRTVICQHCDKQGYTIRFCDTRREHEKSGLIYSNMDGDIYDQYREYIDRKISGGVRVEAHRRVVARQAPPAMFRPWQGKDDPPIRVEEVECDEEVTQRPQAGAIKEKPIIVESEGENADEKMESASVWAAGVLQYDDKAAKGEGGMHNVRARSLGCDGLVAIEEVIHVRHHSGVRGVGRCPIAGGGGGGGGGSSLGEGGLGSRSGEAGGGSRSGEGSKGTDLIRGKVVEEVDRGKVEGGSGSGQPGNGASDAAATEASDISAKSRRTSSGQVRGEAAASSFGTKTAMEDSARTLCEGHEKVSGMLAHAMCKGAMMMSTKTGDVAVQIGAVAGAMHDGNGVLPSLVSFRDLAVDGVTPTREGELRLCIDYRGLNFVTVINEEPLPRIDDLLNQLQGCRNFSKIDLKSGYHQIEVAPEDQHKTTCQTRRLIDALTRDQIQRLLPGI</sequence>
<feature type="compositionally biased region" description="Gly residues" evidence="1">
    <location>
        <begin position="697"/>
        <end position="727"/>
    </location>
</feature>
<accession>A0A388LKV8</accession>
<evidence type="ECO:0000256" key="1">
    <source>
        <dbReference type="SAM" id="MobiDB-lite"/>
    </source>
</evidence>
<dbReference type="OrthoDB" id="9908684at2759"/>
<keyword evidence="4" id="KW-1185">Reference proteome</keyword>
<evidence type="ECO:0000259" key="2">
    <source>
        <dbReference type="Pfam" id="PF00078"/>
    </source>
</evidence>
<feature type="region of interest" description="Disordered" evidence="1">
    <location>
        <begin position="337"/>
        <end position="392"/>
    </location>
</feature>
<feature type="compositionally biased region" description="Low complexity" evidence="1">
    <location>
        <begin position="370"/>
        <end position="391"/>
    </location>
</feature>
<protein>
    <recommendedName>
        <fullName evidence="2">Reverse transcriptase domain-containing protein</fullName>
    </recommendedName>
</protein>
<feature type="domain" description="Reverse transcriptase" evidence="2">
    <location>
        <begin position="871"/>
        <end position="937"/>
    </location>
</feature>
<name>A0A388LKV8_CHABU</name>
<feature type="compositionally biased region" description="Basic and acidic residues" evidence="1">
    <location>
        <begin position="731"/>
        <end position="746"/>
    </location>
</feature>
<reference evidence="3 4" key="1">
    <citation type="journal article" date="2018" name="Cell">
        <title>The Chara Genome: Secondary Complexity and Implications for Plant Terrestrialization.</title>
        <authorList>
            <person name="Nishiyama T."/>
            <person name="Sakayama H."/>
            <person name="Vries J.D."/>
            <person name="Buschmann H."/>
            <person name="Saint-Marcoux D."/>
            <person name="Ullrich K.K."/>
            <person name="Haas F.B."/>
            <person name="Vanderstraeten L."/>
            <person name="Becker D."/>
            <person name="Lang D."/>
            <person name="Vosolsobe S."/>
            <person name="Rombauts S."/>
            <person name="Wilhelmsson P.K.I."/>
            <person name="Janitza P."/>
            <person name="Kern R."/>
            <person name="Heyl A."/>
            <person name="Rumpler F."/>
            <person name="Villalobos L.I.A.C."/>
            <person name="Clay J.M."/>
            <person name="Skokan R."/>
            <person name="Toyoda A."/>
            <person name="Suzuki Y."/>
            <person name="Kagoshima H."/>
            <person name="Schijlen E."/>
            <person name="Tajeshwar N."/>
            <person name="Catarino B."/>
            <person name="Hetherington A.J."/>
            <person name="Saltykova A."/>
            <person name="Bonnot C."/>
            <person name="Breuninger H."/>
            <person name="Symeonidi A."/>
            <person name="Radhakrishnan G.V."/>
            <person name="Van Nieuwerburgh F."/>
            <person name="Deforce D."/>
            <person name="Chang C."/>
            <person name="Karol K.G."/>
            <person name="Hedrich R."/>
            <person name="Ulvskov P."/>
            <person name="Glockner G."/>
            <person name="Delwiche C.F."/>
            <person name="Petrasek J."/>
            <person name="Van de Peer Y."/>
            <person name="Friml J."/>
            <person name="Beilby M."/>
            <person name="Dolan L."/>
            <person name="Kohara Y."/>
            <person name="Sugano S."/>
            <person name="Fujiyama A."/>
            <person name="Delaux P.-M."/>
            <person name="Quint M."/>
            <person name="TheiBen G."/>
            <person name="Hagemann M."/>
            <person name="Harholt J."/>
            <person name="Dunand C."/>
            <person name="Zachgo S."/>
            <person name="Langdale J."/>
            <person name="Maumus F."/>
            <person name="Straeten D.V.D."/>
            <person name="Gould S.B."/>
            <person name="Rensing S.A."/>
        </authorList>
    </citation>
    <scope>NUCLEOTIDE SEQUENCE [LARGE SCALE GENOMIC DNA]</scope>
    <source>
        <strain evidence="3 4">S276</strain>
    </source>
</reference>
<gene>
    <name evidence="3" type="ORF">CBR_g36417</name>
</gene>
<evidence type="ECO:0000313" key="4">
    <source>
        <dbReference type="Proteomes" id="UP000265515"/>
    </source>
</evidence>
<feature type="compositionally biased region" description="Gly residues" evidence="1">
    <location>
        <begin position="455"/>
        <end position="486"/>
    </location>
</feature>
<dbReference type="Gramene" id="GBG82891">
    <property type="protein sequence ID" value="GBG82891"/>
    <property type="gene ID" value="CBR_g36417"/>
</dbReference>
<evidence type="ECO:0000313" key="3">
    <source>
        <dbReference type="EMBL" id="GBG82891.1"/>
    </source>
</evidence>
<dbReference type="EMBL" id="BFEA01000421">
    <property type="protein sequence ID" value="GBG82891.1"/>
    <property type="molecule type" value="Genomic_DNA"/>
</dbReference>
<proteinExistence type="predicted"/>
<dbReference type="InterPro" id="IPR053134">
    <property type="entry name" value="RNA-dir_DNA_polymerase"/>
</dbReference>